<dbReference type="EMBL" id="BGPR01075079">
    <property type="protein sequence ID" value="GBL53352.1"/>
    <property type="molecule type" value="Genomic_DNA"/>
</dbReference>
<evidence type="ECO:0000313" key="1">
    <source>
        <dbReference type="EMBL" id="GBL53352.1"/>
    </source>
</evidence>
<proteinExistence type="predicted"/>
<keyword evidence="2" id="KW-1185">Reference proteome</keyword>
<name>A0A4Y1ZJK7_ARAVE</name>
<organism evidence="1 2">
    <name type="scientific">Araneus ventricosus</name>
    <name type="common">Orbweaver spider</name>
    <name type="synonym">Epeira ventricosa</name>
    <dbReference type="NCBI Taxonomy" id="182803"/>
    <lineage>
        <taxon>Eukaryota</taxon>
        <taxon>Metazoa</taxon>
        <taxon>Ecdysozoa</taxon>
        <taxon>Arthropoda</taxon>
        <taxon>Chelicerata</taxon>
        <taxon>Arachnida</taxon>
        <taxon>Araneae</taxon>
        <taxon>Araneomorphae</taxon>
        <taxon>Entelegynae</taxon>
        <taxon>Araneoidea</taxon>
        <taxon>Araneidae</taxon>
        <taxon>Araneus</taxon>
    </lineage>
</organism>
<evidence type="ECO:0000313" key="2">
    <source>
        <dbReference type="Proteomes" id="UP000499080"/>
    </source>
</evidence>
<dbReference type="Proteomes" id="UP000499080">
    <property type="component" value="Unassembled WGS sequence"/>
</dbReference>
<feature type="non-terminal residue" evidence="1">
    <location>
        <position position="1"/>
    </location>
</feature>
<dbReference type="AlphaFoldDB" id="A0A4Y1ZJK7"/>
<comment type="caution">
    <text evidence="1">The sequence shown here is derived from an EMBL/GenBank/DDBJ whole genome shotgun (WGS) entry which is preliminary data.</text>
</comment>
<gene>
    <name evidence="1" type="ORF">AVEN_201932_1</name>
</gene>
<sequence length="211" mass="24142">VLFRQPGASEKSPNNVEFRQISYKHPLVDLARVWFTIGNIYARLMENRFALGDLARVWFTIGDICARLTECTFFLLAPIKPGGFGRKRHEFDSPNLGSHFPQNPAPAITFPSSTRKWAVVGKNNWFPLPHLSSKRSKNITSPQRSQPPQTALHRCYGGIFRPLGMSELRRDNTGVVNTSLHQMFTMFLKQHSFCCKHLVFSSKFVCLQQKF</sequence>
<accession>A0A4Y1ZJK7</accession>
<reference evidence="1 2" key="1">
    <citation type="journal article" date="2019" name="Sci. Rep.">
        <title>Orb-weaving spider Araneus ventricosus genome elucidates the spidroin gene catalogue.</title>
        <authorList>
            <person name="Kono N."/>
            <person name="Nakamura H."/>
            <person name="Ohtoshi R."/>
            <person name="Moran D.A.P."/>
            <person name="Shinohara A."/>
            <person name="Yoshida Y."/>
            <person name="Fujiwara M."/>
            <person name="Mori M."/>
            <person name="Tomita M."/>
            <person name="Arakawa K."/>
        </authorList>
    </citation>
    <scope>NUCLEOTIDE SEQUENCE [LARGE SCALE GENOMIC DNA]</scope>
</reference>
<protein>
    <submittedName>
        <fullName evidence="1">Uncharacterized protein</fullName>
    </submittedName>
</protein>